<keyword evidence="3" id="KW-1185">Reference proteome</keyword>
<dbReference type="InParanoid" id="A0A1Q3D016"/>
<feature type="compositionally biased region" description="Basic and acidic residues" evidence="1">
    <location>
        <begin position="209"/>
        <end position="238"/>
    </location>
</feature>
<dbReference type="EMBL" id="BDDD01003699">
    <property type="protein sequence ID" value="GAV85827.1"/>
    <property type="molecule type" value="Genomic_DNA"/>
</dbReference>
<proteinExistence type="predicted"/>
<dbReference type="AlphaFoldDB" id="A0A1Q3D016"/>
<name>A0A1Q3D016_CEPFO</name>
<dbReference type="PANTHER" id="PTHR37710:SF1">
    <property type="entry name" value="TRANSMEMBRANE PROTEIN"/>
    <property type="match status" value="1"/>
</dbReference>
<evidence type="ECO:0000313" key="2">
    <source>
        <dbReference type="EMBL" id="GAV85827.1"/>
    </source>
</evidence>
<accession>A0A1Q3D016</accession>
<sequence length="296" mass="33284">MDSTAHSRMSSKRRPLHTCGVTILAIVHSAYTKALDFNGPVGSMTRKIARLAAPASPLVYALQYQWLRILSLTDDNILAFERIIETLCPPSNHVFNKIDDIVQITETLPGKFDDVVNKLPMIVHKVPLLDWALVHLISLTHWGSHNANEKEIMIDTNCSGCENDTTSIDQAQNQVEFPTHFSIDIEGTFPPIPETRSESEAVDVPVNEDMTKGSDKEVLEKGMKEDNEKGQDNAKDETQKCDVNYNQIVEGEKMVSKSDEGIVKDDPLLELFELGWLMKPEKRVKKSFKSRSVSYN</sequence>
<reference evidence="3" key="1">
    <citation type="submission" date="2016-04" db="EMBL/GenBank/DDBJ databases">
        <title>Cephalotus genome sequencing.</title>
        <authorList>
            <person name="Fukushima K."/>
            <person name="Hasebe M."/>
            <person name="Fang X."/>
        </authorList>
    </citation>
    <scope>NUCLEOTIDE SEQUENCE [LARGE SCALE GENOMIC DNA]</scope>
    <source>
        <strain evidence="3">cv. St1</strain>
    </source>
</reference>
<feature type="region of interest" description="Disordered" evidence="1">
    <location>
        <begin position="207"/>
        <end position="238"/>
    </location>
</feature>
<dbReference type="STRING" id="3775.A0A1Q3D016"/>
<gene>
    <name evidence="2" type="ORF">CFOL_v3_29261</name>
</gene>
<evidence type="ECO:0000313" key="3">
    <source>
        <dbReference type="Proteomes" id="UP000187406"/>
    </source>
</evidence>
<dbReference type="FunCoup" id="A0A1Q3D016">
    <property type="interactions" value="5"/>
</dbReference>
<dbReference type="OrthoDB" id="1939616at2759"/>
<protein>
    <submittedName>
        <fullName evidence="2">Uncharacterized protein</fullName>
    </submittedName>
</protein>
<organism evidence="2 3">
    <name type="scientific">Cephalotus follicularis</name>
    <name type="common">Albany pitcher plant</name>
    <dbReference type="NCBI Taxonomy" id="3775"/>
    <lineage>
        <taxon>Eukaryota</taxon>
        <taxon>Viridiplantae</taxon>
        <taxon>Streptophyta</taxon>
        <taxon>Embryophyta</taxon>
        <taxon>Tracheophyta</taxon>
        <taxon>Spermatophyta</taxon>
        <taxon>Magnoliopsida</taxon>
        <taxon>eudicotyledons</taxon>
        <taxon>Gunneridae</taxon>
        <taxon>Pentapetalae</taxon>
        <taxon>rosids</taxon>
        <taxon>fabids</taxon>
        <taxon>Oxalidales</taxon>
        <taxon>Cephalotaceae</taxon>
        <taxon>Cephalotus</taxon>
    </lineage>
</organism>
<dbReference type="PANTHER" id="PTHR37710">
    <property type="entry name" value="TRANSMEMBRANE PROTEIN"/>
    <property type="match status" value="1"/>
</dbReference>
<dbReference type="Proteomes" id="UP000187406">
    <property type="component" value="Unassembled WGS sequence"/>
</dbReference>
<evidence type="ECO:0000256" key="1">
    <source>
        <dbReference type="SAM" id="MobiDB-lite"/>
    </source>
</evidence>
<comment type="caution">
    <text evidence="2">The sequence shown here is derived from an EMBL/GenBank/DDBJ whole genome shotgun (WGS) entry which is preliminary data.</text>
</comment>